<dbReference type="SUPFAM" id="SSF103473">
    <property type="entry name" value="MFS general substrate transporter"/>
    <property type="match status" value="2"/>
</dbReference>
<feature type="compositionally biased region" description="Basic residues" evidence="7">
    <location>
        <begin position="1"/>
        <end position="11"/>
    </location>
</feature>
<evidence type="ECO:0000256" key="5">
    <source>
        <dbReference type="ARBA" id="ARBA00022989"/>
    </source>
</evidence>
<dbReference type="STRING" id="1235591.CAK95_18900"/>
<evidence type="ECO:0000256" key="2">
    <source>
        <dbReference type="ARBA" id="ARBA00022448"/>
    </source>
</evidence>
<feature type="transmembrane region" description="Helical" evidence="8">
    <location>
        <begin position="336"/>
        <end position="354"/>
    </location>
</feature>
<dbReference type="Pfam" id="PF07690">
    <property type="entry name" value="MFS_1"/>
    <property type="match status" value="1"/>
</dbReference>
<sequence>MDKKTPKQKPPKGKEGKTAAPAEGKPQPQKPLPPKPLTHVEVRTVVIGLMLTMFLGALDQTIVATALPTIGRAFHDVENLSWVVTAYLLTATASTPLYGKLSDIYGRRTVMLTGIGIFILGSIVCGLAPNMWTLILGRAVQGLGGGGLMSLAQTIIADIVTPRERGRYQGYIGAVFASSSVGGPVLGGVLTEHLHWSLIFWINLPLGLIALGMTSNALRHVPLHKRDHALDLFGAALMMSAAVSLLLALTWGGVRFPWLSWPIFALLLGSVFLWSLFSWRLVSAREPFLPMTVLANPIVRCATLAGTCCMGTLVGMTIFIPLYFETILHFSASQSGLALIPLMGATVISSTVTGRLMVVVDHYKRMAVAGIVVAILALGALSIWPVGLPLVVLILLLMAVGLGIGAVFPITTVGMQNAVSRSHMGIATGAMNFFRSLGSALVVALFGAIVLGGIGAAGGVSVESLARTASEPALAYAYRFVFLAAMLVLCFGLAFLIAMEEKPLRGPAKKPDELPVDHV</sequence>
<dbReference type="InterPro" id="IPR011701">
    <property type="entry name" value="MFS"/>
</dbReference>
<keyword evidence="5 8" id="KW-1133">Transmembrane helix</keyword>
<evidence type="ECO:0000256" key="6">
    <source>
        <dbReference type="ARBA" id="ARBA00023136"/>
    </source>
</evidence>
<dbReference type="PANTHER" id="PTHR23501:SF197">
    <property type="entry name" value="COMD"/>
    <property type="match status" value="1"/>
</dbReference>
<dbReference type="KEGG" id="psin:CAK95_18900"/>
<reference evidence="9 10" key="1">
    <citation type="submission" date="2017-05" db="EMBL/GenBank/DDBJ databases">
        <title>Full genome sequence of Pseudorhodoplanes sinuspersici.</title>
        <authorList>
            <person name="Dastgheib S.M.M."/>
            <person name="Shavandi M."/>
            <person name="Tirandaz H."/>
        </authorList>
    </citation>
    <scope>NUCLEOTIDE SEQUENCE [LARGE SCALE GENOMIC DNA]</scope>
    <source>
        <strain evidence="9 10">RIPI110</strain>
    </source>
</reference>
<feature type="transmembrane region" description="Helical" evidence="8">
    <location>
        <begin position="45"/>
        <end position="67"/>
    </location>
</feature>
<feature type="transmembrane region" description="Helical" evidence="8">
    <location>
        <begin position="433"/>
        <end position="456"/>
    </location>
</feature>
<proteinExistence type="predicted"/>
<dbReference type="GO" id="GO:0005886">
    <property type="term" value="C:plasma membrane"/>
    <property type="evidence" value="ECO:0007669"/>
    <property type="project" value="UniProtKB-SubCell"/>
</dbReference>
<dbReference type="CDD" id="cd17502">
    <property type="entry name" value="MFS_Azr1_MDR_like"/>
    <property type="match status" value="1"/>
</dbReference>
<keyword evidence="4 8" id="KW-0812">Transmembrane</keyword>
<dbReference type="AlphaFoldDB" id="A0A1W6ZU50"/>
<dbReference type="EMBL" id="CP021112">
    <property type="protein sequence ID" value="ARQ00927.1"/>
    <property type="molecule type" value="Genomic_DNA"/>
</dbReference>
<feature type="transmembrane region" description="Helical" evidence="8">
    <location>
        <begin position="366"/>
        <end position="384"/>
    </location>
</feature>
<dbReference type="Gene3D" id="1.20.1720.10">
    <property type="entry name" value="Multidrug resistance protein D"/>
    <property type="match status" value="1"/>
</dbReference>
<evidence type="ECO:0000256" key="4">
    <source>
        <dbReference type="ARBA" id="ARBA00022692"/>
    </source>
</evidence>
<comment type="subcellular location">
    <subcellularLocation>
        <location evidence="1">Cell membrane</location>
        <topology evidence="1">Multi-pass membrane protein</topology>
    </subcellularLocation>
</comment>
<feature type="transmembrane region" description="Helical" evidence="8">
    <location>
        <begin position="79"/>
        <end position="98"/>
    </location>
</feature>
<organism evidence="9 10">
    <name type="scientific">Pseudorhodoplanes sinuspersici</name>
    <dbReference type="NCBI Taxonomy" id="1235591"/>
    <lineage>
        <taxon>Bacteria</taxon>
        <taxon>Pseudomonadati</taxon>
        <taxon>Pseudomonadota</taxon>
        <taxon>Alphaproteobacteria</taxon>
        <taxon>Hyphomicrobiales</taxon>
        <taxon>Pseudorhodoplanes</taxon>
    </lineage>
</organism>
<evidence type="ECO:0000313" key="9">
    <source>
        <dbReference type="EMBL" id="ARQ00927.1"/>
    </source>
</evidence>
<dbReference type="OrthoDB" id="9812221at2"/>
<keyword evidence="10" id="KW-1185">Reference proteome</keyword>
<keyword evidence="6 8" id="KW-0472">Membrane</keyword>
<keyword evidence="3" id="KW-1003">Cell membrane</keyword>
<name>A0A1W6ZU50_9HYPH</name>
<feature type="region of interest" description="Disordered" evidence="7">
    <location>
        <begin position="1"/>
        <end position="36"/>
    </location>
</feature>
<feature type="transmembrane region" description="Helical" evidence="8">
    <location>
        <begin position="198"/>
        <end position="218"/>
    </location>
</feature>
<feature type="transmembrane region" description="Helical" evidence="8">
    <location>
        <begin position="110"/>
        <end position="129"/>
    </location>
</feature>
<accession>A0A1W6ZU50</accession>
<evidence type="ECO:0000313" key="10">
    <source>
        <dbReference type="Proteomes" id="UP000194137"/>
    </source>
</evidence>
<protein>
    <submittedName>
        <fullName evidence="9">MFS transporter</fullName>
    </submittedName>
</protein>
<evidence type="ECO:0000256" key="3">
    <source>
        <dbReference type="ARBA" id="ARBA00022475"/>
    </source>
</evidence>
<feature type="transmembrane region" description="Helical" evidence="8">
    <location>
        <begin position="390"/>
        <end position="412"/>
    </location>
</feature>
<gene>
    <name evidence="9" type="ORF">CAK95_18900</name>
</gene>
<evidence type="ECO:0000256" key="8">
    <source>
        <dbReference type="SAM" id="Phobius"/>
    </source>
</evidence>
<dbReference type="GO" id="GO:0022857">
    <property type="term" value="F:transmembrane transporter activity"/>
    <property type="evidence" value="ECO:0007669"/>
    <property type="project" value="InterPro"/>
</dbReference>
<dbReference type="PANTHER" id="PTHR23501">
    <property type="entry name" value="MAJOR FACILITATOR SUPERFAMILY"/>
    <property type="match status" value="1"/>
</dbReference>
<dbReference type="FunFam" id="1.20.1720.10:FF:000004">
    <property type="entry name" value="EmrB/QacA family drug resistance transporter"/>
    <property type="match status" value="1"/>
</dbReference>
<feature type="transmembrane region" description="Helical" evidence="8">
    <location>
        <begin position="298"/>
        <end position="324"/>
    </location>
</feature>
<dbReference type="InterPro" id="IPR036259">
    <property type="entry name" value="MFS_trans_sf"/>
</dbReference>
<feature type="transmembrane region" description="Helical" evidence="8">
    <location>
        <begin position="258"/>
        <end position="277"/>
    </location>
</feature>
<evidence type="ECO:0000256" key="1">
    <source>
        <dbReference type="ARBA" id="ARBA00004651"/>
    </source>
</evidence>
<dbReference type="Gene3D" id="1.20.1250.20">
    <property type="entry name" value="MFS general substrate transporter like domains"/>
    <property type="match status" value="1"/>
</dbReference>
<feature type="transmembrane region" description="Helical" evidence="8">
    <location>
        <begin position="230"/>
        <end position="252"/>
    </location>
</feature>
<dbReference type="PRINTS" id="PR01036">
    <property type="entry name" value="TCRTETB"/>
</dbReference>
<evidence type="ECO:0000256" key="7">
    <source>
        <dbReference type="SAM" id="MobiDB-lite"/>
    </source>
</evidence>
<keyword evidence="2" id="KW-0813">Transport</keyword>
<dbReference type="RefSeq" id="WP_086089321.1">
    <property type="nucleotide sequence ID" value="NZ_CP021112.1"/>
</dbReference>
<dbReference type="PROSITE" id="PS50850">
    <property type="entry name" value="MFS"/>
    <property type="match status" value="1"/>
</dbReference>
<dbReference type="Proteomes" id="UP000194137">
    <property type="component" value="Chromosome"/>
</dbReference>
<dbReference type="InterPro" id="IPR020846">
    <property type="entry name" value="MFS_dom"/>
</dbReference>
<feature type="transmembrane region" description="Helical" evidence="8">
    <location>
        <begin position="476"/>
        <end position="499"/>
    </location>
</feature>